<feature type="non-terminal residue" evidence="2">
    <location>
        <position position="1"/>
    </location>
</feature>
<evidence type="ECO:0000313" key="2">
    <source>
        <dbReference type="EMBL" id="KAF4712043.1"/>
    </source>
</evidence>
<comment type="caution">
    <text evidence="2">The sequence shown here is derived from an EMBL/GenBank/DDBJ whole genome shotgun (WGS) entry which is preliminary data.</text>
</comment>
<evidence type="ECO:0000256" key="1">
    <source>
        <dbReference type="SAM" id="MobiDB-lite"/>
    </source>
</evidence>
<dbReference type="EMBL" id="JABANM010026999">
    <property type="protein sequence ID" value="KAF4712043.1"/>
    <property type="molecule type" value="Genomic_DNA"/>
</dbReference>
<protein>
    <submittedName>
        <fullName evidence="2">Uncharacterized protein</fullName>
    </submittedName>
</protein>
<feature type="region of interest" description="Disordered" evidence="1">
    <location>
        <begin position="99"/>
        <end position="138"/>
    </location>
</feature>
<gene>
    <name evidence="2" type="ORF">FOZ62_002819</name>
</gene>
<dbReference type="Proteomes" id="UP000574390">
    <property type="component" value="Unassembled WGS sequence"/>
</dbReference>
<reference evidence="2 3" key="1">
    <citation type="submission" date="2020-04" db="EMBL/GenBank/DDBJ databases">
        <title>Perkinsus olseni comparative genomics.</title>
        <authorList>
            <person name="Bogema D.R."/>
        </authorList>
    </citation>
    <scope>NUCLEOTIDE SEQUENCE [LARGE SCALE GENOMIC DNA]</scope>
    <source>
        <strain evidence="2">ATCC PRA-205</strain>
    </source>
</reference>
<dbReference type="AlphaFoldDB" id="A0A7J6QUT3"/>
<evidence type="ECO:0000313" key="3">
    <source>
        <dbReference type="Proteomes" id="UP000574390"/>
    </source>
</evidence>
<organism evidence="2 3">
    <name type="scientific">Perkinsus olseni</name>
    <name type="common">Perkinsus atlanticus</name>
    <dbReference type="NCBI Taxonomy" id="32597"/>
    <lineage>
        <taxon>Eukaryota</taxon>
        <taxon>Sar</taxon>
        <taxon>Alveolata</taxon>
        <taxon>Perkinsozoa</taxon>
        <taxon>Perkinsea</taxon>
        <taxon>Perkinsida</taxon>
        <taxon>Perkinsidae</taxon>
        <taxon>Perkinsus</taxon>
    </lineage>
</organism>
<sequence length="244" mass="26570">SGGGTVLTWVSAEQRSRVSEDIQPHTVQQHGMNDFEEQGTGVPQHDIMHQCCQAASDANAVEVEEDGSAGPVVASTGRKNGLGYGASCKASTELAHGLGATGTDKMKPVSDISGAEGGGDRSSCIPQRNATEDGEDLRDYGVPQEQRPFGMRSQQHLFCRPAGLQQRYRSVNHHLEEITPYAKGDFVWISPEHSVRRWWSITASRGLPAHCGIDVLKRLDNSAMMGRSFTPYTNSYFSHRPVTT</sequence>
<accession>A0A7J6QUT3</accession>
<name>A0A7J6QUT3_PEROL</name>
<proteinExistence type="predicted"/>